<evidence type="ECO:0000313" key="2">
    <source>
        <dbReference type="Proteomes" id="UP000009149"/>
    </source>
</evidence>
<reference evidence="1 2" key="1">
    <citation type="journal article" date="2008" name="Biol. Direct">
        <title>Complete genome sequence of the extremely acidophilic methanotroph isolate V4, Methylacidiphilum infernorum, a representative of the bacterial phylum Verrucomicrobia.</title>
        <authorList>
            <person name="Hou S."/>
            <person name="Makarova K.S."/>
            <person name="Saw J.H."/>
            <person name="Senin P."/>
            <person name="Ly B.V."/>
            <person name="Zhou Z."/>
            <person name="Ren Y."/>
            <person name="Wang J."/>
            <person name="Galperin M.Y."/>
            <person name="Omelchenko M.V."/>
            <person name="Wolf Y.I."/>
            <person name="Yutin N."/>
            <person name="Koonin E.V."/>
            <person name="Stott M.B."/>
            <person name="Mountain B.W."/>
            <person name="Crowe M.A."/>
            <person name="Smirnova A.V."/>
            <person name="Dunfield P.F."/>
            <person name="Feng L."/>
            <person name="Wang L."/>
            <person name="Alam M."/>
        </authorList>
    </citation>
    <scope>NUCLEOTIDE SEQUENCE [LARGE SCALE GENOMIC DNA]</scope>
    <source>
        <strain evidence="2">Isolate V4</strain>
    </source>
</reference>
<dbReference type="HOGENOM" id="CLU_3272641_0_0_0"/>
<dbReference type="STRING" id="481448.Minf_1836"/>
<dbReference type="KEGG" id="min:Minf_1836"/>
<organism evidence="1 2">
    <name type="scientific">Methylacidiphilum infernorum (isolate V4)</name>
    <name type="common">Methylokorus infernorum (strain V4)</name>
    <dbReference type="NCBI Taxonomy" id="481448"/>
    <lineage>
        <taxon>Bacteria</taxon>
        <taxon>Pseudomonadati</taxon>
        <taxon>Verrucomicrobiota</taxon>
        <taxon>Methylacidiphilae</taxon>
        <taxon>Methylacidiphilales</taxon>
        <taxon>Methylacidiphilaceae</taxon>
        <taxon>Methylacidiphilum (ex Ratnadevi et al. 2023)</taxon>
    </lineage>
</organism>
<accession>B3DXT8</accession>
<dbReference type="EMBL" id="CP000975">
    <property type="protein sequence ID" value="ACD83890.1"/>
    <property type="molecule type" value="Genomic_DNA"/>
</dbReference>
<protein>
    <submittedName>
        <fullName evidence="1">Uncharacterized protein</fullName>
    </submittedName>
</protein>
<dbReference type="AlphaFoldDB" id="B3DXT8"/>
<sequence length="41" mass="4742">MKNITSVAYQEGKFLLPFFVTVMELSKTSRKVSVEYIVNEN</sequence>
<name>B3DXT8_METI4</name>
<dbReference type="Proteomes" id="UP000009149">
    <property type="component" value="Chromosome"/>
</dbReference>
<evidence type="ECO:0000313" key="1">
    <source>
        <dbReference type="EMBL" id="ACD83890.1"/>
    </source>
</evidence>
<proteinExistence type="predicted"/>
<gene>
    <name evidence="1" type="ordered locus">Minf_1836</name>
</gene>